<feature type="domain" description="Serine/threonine specific protein phosphatases" evidence="5">
    <location>
        <begin position="199"/>
        <end position="586"/>
    </location>
</feature>
<feature type="region of interest" description="Disordered" evidence="4">
    <location>
        <begin position="683"/>
        <end position="729"/>
    </location>
</feature>
<dbReference type="PRINTS" id="PR00114">
    <property type="entry name" value="STPHPHTASE"/>
</dbReference>
<proteinExistence type="predicted"/>
<dbReference type="InterPro" id="IPR029052">
    <property type="entry name" value="Metallo-depent_PP-like"/>
</dbReference>
<evidence type="ECO:0000256" key="4">
    <source>
        <dbReference type="SAM" id="MobiDB-lite"/>
    </source>
</evidence>
<dbReference type="PANTHER" id="PTHR45668">
    <property type="entry name" value="SERINE/THREONINE-PROTEIN PHOSPHATASE 5-RELATED"/>
    <property type="match status" value="1"/>
</dbReference>
<organism evidence="6">
    <name type="scientific">Alexandrium monilatum</name>
    <dbReference type="NCBI Taxonomy" id="311494"/>
    <lineage>
        <taxon>Eukaryota</taxon>
        <taxon>Sar</taxon>
        <taxon>Alveolata</taxon>
        <taxon>Dinophyceae</taxon>
        <taxon>Gonyaulacales</taxon>
        <taxon>Pyrocystaceae</taxon>
        <taxon>Alexandrium</taxon>
    </lineage>
</organism>
<dbReference type="InterPro" id="IPR006186">
    <property type="entry name" value="Ser/Thr-sp_prot-phosphatase"/>
</dbReference>
<evidence type="ECO:0000256" key="2">
    <source>
        <dbReference type="ARBA" id="ARBA00022723"/>
    </source>
</evidence>
<evidence type="ECO:0000256" key="3">
    <source>
        <dbReference type="ARBA" id="ARBA00023211"/>
    </source>
</evidence>
<dbReference type="EMBL" id="HBNR01022422">
    <property type="protein sequence ID" value="CAE4575350.1"/>
    <property type="molecule type" value="Transcribed_RNA"/>
</dbReference>
<dbReference type="PANTHER" id="PTHR45668:SF5">
    <property type="entry name" value="SERINE_THREONINE-PROTEIN PHOSPHATASE 5"/>
    <property type="match status" value="1"/>
</dbReference>
<evidence type="ECO:0000256" key="1">
    <source>
        <dbReference type="ARBA" id="ARBA00001936"/>
    </source>
</evidence>
<dbReference type="SMART" id="SM00156">
    <property type="entry name" value="PP2Ac"/>
    <property type="match status" value="1"/>
</dbReference>
<sequence length="729" mass="80925">MASPEEGAALCCPRGHELHLTHLPDLRKRLCSHCKDYIPRKTPRYSCRWCAYNVCYGCAAQFPIREWKKQSGREAVAISKYYDIVAPRVGEMRQHCHSRKGFAISEDCRSPEFDTAHVTLRSPDGDDGAAPGDPPAPHCQLAADVLRRGVQLTDVVRDEVDSGYDCLDRDWRPELPEYDDGGGCVRGDSMLSWLLGGGNVAAKIGELSTAAREVLEQQPVVSEVTAPAKVFGDIHGQLRDMLLLFHFYGQPGQASSETITSAESFHVGGMPSNQRPVWTTCSQTSQSRTAAREGFRVQRTSSSSVWDRLHSSAPTRSLTSLMQRTFTGTLMSSIMASPVREVSYVFNGDWVDRGYHQLEVVVLLFAFKIMFPGQVWLTRGNHEDRGQNIKTSLKGSLGFDKACLQHFDGPIAQQVFDAFHETFDWLPLAARIEGRILVLHGGLGKGDWTLDMMRSVERPLPLTDMTSELGNMVYNVLWSDPLAPDRKKPVETFGVHSSHRTRHKSIMATFGRDVTESFCMREGIDLVIRSHQFKQWGKGYELMHDGLLMRVFSARNYCGSAFNDGGILLIGYADNAPGKLLVRPQNVERMAHPKRVKRMNSLGLPEPFCPNHHLMQLVSPRPAPGWLSLGCVFKRELDNVECNVCGAEELETGCYFACRGCIGYDMCLDCACRLAGDGVQQPNLDKDTSSVIHGRSAEPDSDSDDGTSSPLSAPTLLTGRAARALRKPR</sequence>
<dbReference type="Gene3D" id="3.60.21.10">
    <property type="match status" value="1"/>
</dbReference>
<gene>
    <name evidence="6" type="ORF">AMON00008_LOCUS14969</name>
</gene>
<accession>A0A7S4Q813</accession>
<protein>
    <recommendedName>
        <fullName evidence="5">Serine/threonine specific protein phosphatases domain-containing protein</fullName>
    </recommendedName>
</protein>
<comment type="cofactor">
    <cofactor evidence="1">
        <name>Mn(2+)</name>
        <dbReference type="ChEBI" id="CHEBI:29035"/>
    </cofactor>
</comment>
<evidence type="ECO:0000259" key="5">
    <source>
        <dbReference type="SMART" id="SM00156"/>
    </source>
</evidence>
<keyword evidence="2" id="KW-0479">Metal-binding</keyword>
<dbReference type="SUPFAM" id="SSF56300">
    <property type="entry name" value="Metallo-dependent phosphatases"/>
    <property type="match status" value="1"/>
</dbReference>
<evidence type="ECO:0000313" key="6">
    <source>
        <dbReference type="EMBL" id="CAE4575350.1"/>
    </source>
</evidence>
<dbReference type="Pfam" id="PF00149">
    <property type="entry name" value="Metallophos"/>
    <property type="match status" value="1"/>
</dbReference>
<dbReference type="InterPro" id="IPR051134">
    <property type="entry name" value="PPP_phosphatase"/>
</dbReference>
<dbReference type="InterPro" id="IPR004843">
    <property type="entry name" value="Calcineurin-like_PHP"/>
</dbReference>
<reference evidence="6" key="1">
    <citation type="submission" date="2021-01" db="EMBL/GenBank/DDBJ databases">
        <authorList>
            <person name="Corre E."/>
            <person name="Pelletier E."/>
            <person name="Niang G."/>
            <person name="Scheremetjew M."/>
            <person name="Finn R."/>
            <person name="Kale V."/>
            <person name="Holt S."/>
            <person name="Cochrane G."/>
            <person name="Meng A."/>
            <person name="Brown T."/>
            <person name="Cohen L."/>
        </authorList>
    </citation>
    <scope>NUCLEOTIDE SEQUENCE</scope>
    <source>
        <strain evidence="6">CCMP3105</strain>
    </source>
</reference>
<dbReference type="GO" id="GO:0046872">
    <property type="term" value="F:metal ion binding"/>
    <property type="evidence" value="ECO:0007669"/>
    <property type="project" value="UniProtKB-KW"/>
</dbReference>
<dbReference type="GO" id="GO:0016787">
    <property type="term" value="F:hydrolase activity"/>
    <property type="evidence" value="ECO:0007669"/>
    <property type="project" value="InterPro"/>
</dbReference>
<name>A0A7S4Q813_9DINO</name>
<keyword evidence="3" id="KW-0464">Manganese</keyword>
<dbReference type="AlphaFoldDB" id="A0A7S4Q813"/>